<dbReference type="AlphaFoldDB" id="Q2CD71"/>
<dbReference type="eggNOG" id="COG1070">
    <property type="taxonomic scope" value="Bacteria"/>
</dbReference>
<sequence>MREGHVAVIDIGKTNAKVALVTPKRLAEVAVRTRPNVVLTDPPYPHFDIDGLWDFILDSLAALNREHPIGAISVTTHGASAVLLDAESGLAAPMLDYEHTGPDDLAEAYDALRPDFALTGSPRLPMGLNVGAQLHWLFETQPGLRERVAQVVTYPQFWSGRLTGGYSVEATSLGCHTDLWEPLAGRPSPLVAALGLEGKLPPLTRASDTVGTLRPELAARTGLSERTPVVSGIHDSNASLYPHLLRREPPFTIVSTGTWVICMSVGGAEVALDPERDTLINVAANGAPVRSARFMGGREYEIVRAGEERRPTPADGASVLARGIMLLPSVEPGSGPFPGRPARWSVDESALRPGERLAALSFYLALMTNTCLDLIGAEGDIVVEGPFGRNPLYQQMLAAATGRPVIGGGGSATGTSIGAAMLVAPGKNGQRAPAAVRGGDARMAAYADIWRAQVG</sequence>
<dbReference type="PANTHER" id="PTHR43095:SF5">
    <property type="entry name" value="XYLULOSE KINASE"/>
    <property type="match status" value="1"/>
</dbReference>
<dbReference type="STRING" id="314256.OG2516_12186"/>
<comment type="similarity">
    <text evidence="1">Belongs to the FGGY kinase family.</text>
</comment>
<dbReference type="OrthoDB" id="9786272at2"/>
<evidence type="ECO:0000256" key="3">
    <source>
        <dbReference type="ARBA" id="ARBA00022777"/>
    </source>
</evidence>
<evidence type="ECO:0000256" key="2">
    <source>
        <dbReference type="ARBA" id="ARBA00022679"/>
    </source>
</evidence>
<evidence type="ECO:0000259" key="5">
    <source>
        <dbReference type="Pfam" id="PF21546"/>
    </source>
</evidence>
<evidence type="ECO:0000313" key="6">
    <source>
        <dbReference type="EMBL" id="EAR50607.1"/>
    </source>
</evidence>
<accession>Q2CD71</accession>
<dbReference type="CDD" id="cd07772">
    <property type="entry name" value="ASKHA_NBD_FGGY_NaCK-like"/>
    <property type="match status" value="1"/>
</dbReference>
<dbReference type="EMBL" id="AAOT01000025">
    <property type="protein sequence ID" value="EAR50607.1"/>
    <property type="molecule type" value="Genomic_DNA"/>
</dbReference>
<dbReference type="HOGENOM" id="CLU_034535_0_0_5"/>
<proteinExistence type="inferred from homology"/>
<keyword evidence="7" id="KW-1185">Reference proteome</keyword>
<dbReference type="InterPro" id="IPR018484">
    <property type="entry name" value="FGGY_N"/>
</dbReference>
<evidence type="ECO:0000259" key="4">
    <source>
        <dbReference type="Pfam" id="PF00370"/>
    </source>
</evidence>
<keyword evidence="3" id="KW-0418">Kinase</keyword>
<keyword evidence="2" id="KW-0808">Transferase</keyword>
<organism evidence="6 7">
    <name type="scientific">Oceanicola granulosus (strain ATCC BAA-861 / DSM 15982 / KCTC 12143 / HTCC2516)</name>
    <dbReference type="NCBI Taxonomy" id="314256"/>
    <lineage>
        <taxon>Bacteria</taxon>
        <taxon>Pseudomonadati</taxon>
        <taxon>Pseudomonadota</taxon>
        <taxon>Alphaproteobacteria</taxon>
        <taxon>Rhodobacterales</taxon>
        <taxon>Roseobacteraceae</taxon>
        <taxon>Oceanicola</taxon>
    </lineage>
</organism>
<dbReference type="PANTHER" id="PTHR43095">
    <property type="entry name" value="SUGAR KINASE"/>
    <property type="match status" value="1"/>
</dbReference>
<dbReference type="RefSeq" id="WP_007255955.1">
    <property type="nucleotide sequence ID" value="NZ_CH724107.1"/>
</dbReference>
<reference evidence="6 7" key="1">
    <citation type="journal article" date="2010" name="J. Bacteriol.">
        <title>Genome sequences of Oceanicola granulosus HTCC2516(T) and Oceanicola batsensis HTCC2597(TDelta).</title>
        <authorList>
            <person name="Thrash J.C."/>
            <person name="Cho J.C."/>
            <person name="Vergin K.L."/>
            <person name="Giovannoni S.J."/>
        </authorList>
    </citation>
    <scope>NUCLEOTIDE SEQUENCE [LARGE SCALE GENOMIC DNA]</scope>
    <source>
        <strain evidence="7">ATCC BAA-861 / DSM 15982 / KCTC 12143 / HTCC2516</strain>
    </source>
</reference>
<evidence type="ECO:0000256" key="1">
    <source>
        <dbReference type="ARBA" id="ARBA00009156"/>
    </source>
</evidence>
<dbReference type="Gene3D" id="3.30.420.40">
    <property type="match status" value="2"/>
</dbReference>
<dbReference type="GO" id="GO:0005975">
    <property type="term" value="P:carbohydrate metabolic process"/>
    <property type="evidence" value="ECO:0007669"/>
    <property type="project" value="InterPro"/>
</dbReference>
<comment type="caution">
    <text evidence="6">The sequence shown here is derived from an EMBL/GenBank/DDBJ whole genome shotgun (WGS) entry which is preliminary data.</text>
</comment>
<name>Q2CD71_OCEGH</name>
<feature type="domain" description="Carbohydrate kinase FGGY C-terminal" evidence="5">
    <location>
        <begin position="249"/>
        <end position="426"/>
    </location>
</feature>
<dbReference type="Pfam" id="PF00370">
    <property type="entry name" value="FGGY_N"/>
    <property type="match status" value="1"/>
</dbReference>
<gene>
    <name evidence="6" type="ORF">OG2516_12186</name>
</gene>
<evidence type="ECO:0000313" key="7">
    <source>
        <dbReference type="Proteomes" id="UP000003635"/>
    </source>
</evidence>
<dbReference type="GO" id="GO:0016301">
    <property type="term" value="F:kinase activity"/>
    <property type="evidence" value="ECO:0007669"/>
    <property type="project" value="UniProtKB-KW"/>
</dbReference>
<dbReference type="Proteomes" id="UP000003635">
    <property type="component" value="Unassembled WGS sequence"/>
</dbReference>
<dbReference type="InterPro" id="IPR043129">
    <property type="entry name" value="ATPase_NBD"/>
</dbReference>
<dbReference type="InterPro" id="IPR049382">
    <property type="entry name" value="FGGY_C_2"/>
</dbReference>
<dbReference type="InterPro" id="IPR050406">
    <property type="entry name" value="FGGY_Carb_Kinase"/>
</dbReference>
<dbReference type="SUPFAM" id="SSF53067">
    <property type="entry name" value="Actin-like ATPase domain"/>
    <property type="match status" value="2"/>
</dbReference>
<feature type="domain" description="Carbohydrate kinase FGGY N-terminal" evidence="4">
    <location>
        <begin position="7"/>
        <end position="240"/>
    </location>
</feature>
<dbReference type="Pfam" id="PF21546">
    <property type="entry name" value="FGGY_C_2"/>
    <property type="match status" value="1"/>
</dbReference>
<protein>
    <submittedName>
        <fullName evidence="6">Uncharacterized protein</fullName>
    </submittedName>
</protein>